<evidence type="ECO:0000313" key="2">
    <source>
        <dbReference type="EMBL" id="PJE63438.1"/>
    </source>
</evidence>
<protein>
    <recommendedName>
        <fullName evidence="4">DUF5667 domain-containing protein</fullName>
    </recommendedName>
</protein>
<dbReference type="EMBL" id="PFEE01000069">
    <property type="protein sequence ID" value="PJE63438.1"/>
    <property type="molecule type" value="Genomic_DNA"/>
</dbReference>
<keyword evidence="1" id="KW-0472">Membrane</keyword>
<organism evidence="2 3">
    <name type="scientific">Candidatus Roizmanbacteria bacterium CG10_big_fil_rev_8_21_14_0_10_45_7</name>
    <dbReference type="NCBI Taxonomy" id="1974854"/>
    <lineage>
        <taxon>Bacteria</taxon>
        <taxon>Candidatus Roizmaniibacteriota</taxon>
    </lineage>
</organism>
<evidence type="ECO:0000256" key="1">
    <source>
        <dbReference type="SAM" id="Phobius"/>
    </source>
</evidence>
<sequence>MPTILTETYEQHISRFLERFKLVPIFVSFFLVLFSIFFVRDLAQRSVWGAQRQALPFPGMLPDHPLYPLKQARDNFMLLTTRAPLNKAQLYLHLADKSINAANMVTDCAVATKTAIQSQKYLLNQRQALLAAKEMGLTPEITTITGNRMSIKEHGLILKDIGKRCKNKEERTELTQATKLHDSFSRWFDSTYTSL</sequence>
<evidence type="ECO:0000313" key="3">
    <source>
        <dbReference type="Proteomes" id="UP000231569"/>
    </source>
</evidence>
<proteinExistence type="predicted"/>
<keyword evidence="1" id="KW-1133">Transmembrane helix</keyword>
<name>A0A2M8KU27_9BACT</name>
<reference evidence="3" key="1">
    <citation type="submission" date="2017-09" db="EMBL/GenBank/DDBJ databases">
        <title>Depth-based differentiation of microbial function through sediment-hosted aquifers and enrichment of novel symbionts in the deep terrestrial subsurface.</title>
        <authorList>
            <person name="Probst A.J."/>
            <person name="Ladd B."/>
            <person name="Jarett J.K."/>
            <person name="Geller-Mcgrath D.E."/>
            <person name="Sieber C.M.K."/>
            <person name="Emerson J.B."/>
            <person name="Anantharaman K."/>
            <person name="Thomas B.C."/>
            <person name="Malmstrom R."/>
            <person name="Stieglmeier M."/>
            <person name="Klingl A."/>
            <person name="Woyke T."/>
            <person name="Ryan C.M."/>
            <person name="Banfield J.F."/>
        </authorList>
    </citation>
    <scope>NUCLEOTIDE SEQUENCE [LARGE SCALE GENOMIC DNA]</scope>
</reference>
<feature type="transmembrane region" description="Helical" evidence="1">
    <location>
        <begin position="20"/>
        <end position="39"/>
    </location>
</feature>
<accession>A0A2M8KU27</accession>
<comment type="caution">
    <text evidence="2">The sequence shown here is derived from an EMBL/GenBank/DDBJ whole genome shotgun (WGS) entry which is preliminary data.</text>
</comment>
<dbReference type="Proteomes" id="UP000231569">
    <property type="component" value="Unassembled WGS sequence"/>
</dbReference>
<dbReference type="AlphaFoldDB" id="A0A2M8KU27"/>
<gene>
    <name evidence="2" type="ORF">COU89_03365</name>
</gene>
<keyword evidence="1" id="KW-0812">Transmembrane</keyword>
<evidence type="ECO:0008006" key="4">
    <source>
        <dbReference type="Google" id="ProtNLM"/>
    </source>
</evidence>